<evidence type="ECO:0000313" key="1">
    <source>
        <dbReference type="EMBL" id="NEI38960.1"/>
    </source>
</evidence>
<sequence>MKNPTKLGQLAVRRLELRETRHQLVMLSYRNALDVTRRAFVQDRFSTGQKPETGIVVMNMYKAKGKQFDEVIVFERWPVVVRKKLVANPDRIVPTNQSAVVSSQHRQYFRVSATRHNCGTLSRGITAVAFPESRRLPCHVTEIRLARR</sequence>
<evidence type="ECO:0000313" key="2">
    <source>
        <dbReference type="Proteomes" id="UP000471560"/>
    </source>
</evidence>
<dbReference type="Proteomes" id="UP000471560">
    <property type="component" value="Unassembled WGS sequence"/>
</dbReference>
<comment type="caution">
    <text evidence="1">The sequence shown here is derived from an EMBL/GenBank/DDBJ whole genome shotgun (WGS) entry which is preliminary data.</text>
</comment>
<proteinExistence type="predicted"/>
<accession>A0A6P0BG95</accession>
<name>A0A6P0BG95_RHILE</name>
<organism evidence="1 2">
    <name type="scientific">Rhizobium leguminosarum</name>
    <dbReference type="NCBI Taxonomy" id="384"/>
    <lineage>
        <taxon>Bacteria</taxon>
        <taxon>Pseudomonadati</taxon>
        <taxon>Pseudomonadota</taxon>
        <taxon>Alphaproteobacteria</taxon>
        <taxon>Hyphomicrobiales</taxon>
        <taxon>Rhizobiaceae</taxon>
        <taxon>Rhizobium/Agrobacterium group</taxon>
        <taxon>Rhizobium</taxon>
    </lineage>
</organism>
<dbReference type="AlphaFoldDB" id="A0A6P0BG95"/>
<dbReference type="EMBL" id="WUEZ01000076">
    <property type="protein sequence ID" value="NEI38960.1"/>
    <property type="molecule type" value="Genomic_DNA"/>
</dbReference>
<reference evidence="1 2" key="1">
    <citation type="submission" date="2019-12" db="EMBL/GenBank/DDBJ databases">
        <title>Rhizobium genotypes associated with high levels of biological nitrogen fixation by grain legumes in a temperate-maritime cropping system.</title>
        <authorList>
            <person name="Maluk M."/>
            <person name="Francesc Ferrando Molina F."/>
            <person name="Lopez Del Egido L."/>
            <person name="Lafos M."/>
            <person name="Langarica-Fuentes A."/>
            <person name="Gebre Yohannes G."/>
            <person name="Young M.W."/>
            <person name="Martin P."/>
            <person name="Gantlett R."/>
            <person name="Kenicer G."/>
            <person name="Hawes C."/>
            <person name="Begg G.S."/>
            <person name="Quilliam R.S."/>
            <person name="Squire G.R."/>
            <person name="Poole P.S."/>
            <person name="Young P.W."/>
            <person name="Iannetta P.M."/>
            <person name="James E.K."/>
        </authorList>
    </citation>
    <scope>NUCLEOTIDE SEQUENCE [LARGE SCALE GENOMIC DNA]</scope>
    <source>
        <strain evidence="1 2">JHI1096</strain>
    </source>
</reference>
<gene>
    <name evidence="1" type="ORF">GR204_34370</name>
</gene>
<protein>
    <submittedName>
        <fullName evidence="1">Uncharacterized protein</fullName>
    </submittedName>
</protein>
<dbReference type="RefSeq" id="WP_164579388.1">
    <property type="nucleotide sequence ID" value="NZ_WUEZ01000076.1"/>
</dbReference>